<proteinExistence type="predicted"/>
<feature type="transmembrane region" description="Helical" evidence="6">
    <location>
        <begin position="159"/>
        <end position="181"/>
    </location>
</feature>
<organism evidence="8 9">
    <name type="scientific">Pengzhenrongella frigida</name>
    <dbReference type="NCBI Taxonomy" id="1259133"/>
    <lineage>
        <taxon>Bacteria</taxon>
        <taxon>Bacillati</taxon>
        <taxon>Actinomycetota</taxon>
        <taxon>Actinomycetes</taxon>
        <taxon>Micrococcales</taxon>
        <taxon>Pengzhenrongella</taxon>
    </lineage>
</organism>
<dbReference type="AlphaFoldDB" id="A0A4Q5N4N7"/>
<evidence type="ECO:0000256" key="3">
    <source>
        <dbReference type="ARBA" id="ARBA00023237"/>
    </source>
</evidence>
<reference evidence="8 9" key="1">
    <citation type="submission" date="2019-01" db="EMBL/GenBank/DDBJ databases">
        <title>Novel species of Cellulomonas.</title>
        <authorList>
            <person name="Liu Q."/>
            <person name="Xin Y.-H."/>
        </authorList>
    </citation>
    <scope>NUCLEOTIDE SEQUENCE [LARGE SCALE GENOMIC DNA]</scope>
    <source>
        <strain evidence="8 9">HLT2-17</strain>
    </source>
</reference>
<gene>
    <name evidence="8" type="ORF">EUA98_03585</name>
</gene>
<evidence type="ECO:0000256" key="2">
    <source>
        <dbReference type="ARBA" id="ARBA00023136"/>
    </source>
</evidence>
<dbReference type="CDD" id="cd07185">
    <property type="entry name" value="OmpA_C-like"/>
    <property type="match status" value="1"/>
</dbReference>
<dbReference type="InterPro" id="IPR006664">
    <property type="entry name" value="OMP_bac"/>
</dbReference>
<dbReference type="PROSITE" id="PS51123">
    <property type="entry name" value="OMPA_2"/>
    <property type="match status" value="1"/>
</dbReference>
<evidence type="ECO:0000256" key="5">
    <source>
        <dbReference type="SAM" id="MobiDB-lite"/>
    </source>
</evidence>
<protein>
    <submittedName>
        <fullName evidence="8">OmpA family protein</fullName>
    </submittedName>
</protein>
<name>A0A4Q5N4N7_9MICO</name>
<evidence type="ECO:0000313" key="9">
    <source>
        <dbReference type="Proteomes" id="UP000293764"/>
    </source>
</evidence>
<feature type="transmembrane region" description="Helical" evidence="6">
    <location>
        <begin position="111"/>
        <end position="131"/>
    </location>
</feature>
<keyword evidence="6" id="KW-0812">Transmembrane</keyword>
<dbReference type="Pfam" id="PF00691">
    <property type="entry name" value="OmpA"/>
    <property type="match status" value="1"/>
</dbReference>
<feature type="compositionally biased region" description="Basic residues" evidence="5">
    <location>
        <begin position="33"/>
        <end position="44"/>
    </location>
</feature>
<dbReference type="Proteomes" id="UP000293764">
    <property type="component" value="Unassembled WGS sequence"/>
</dbReference>
<dbReference type="PANTHER" id="PTHR30329:SF21">
    <property type="entry name" value="LIPOPROTEIN YIAD-RELATED"/>
    <property type="match status" value="1"/>
</dbReference>
<dbReference type="EMBL" id="SDWW01000006">
    <property type="protein sequence ID" value="RYV52303.1"/>
    <property type="molecule type" value="Genomic_DNA"/>
</dbReference>
<dbReference type="InterPro" id="IPR050330">
    <property type="entry name" value="Bact_OuterMem_StrucFunc"/>
</dbReference>
<evidence type="ECO:0000256" key="6">
    <source>
        <dbReference type="SAM" id="Phobius"/>
    </source>
</evidence>
<comment type="caution">
    <text evidence="8">The sequence shown here is derived from an EMBL/GenBank/DDBJ whole genome shotgun (WGS) entry which is preliminary data.</text>
</comment>
<dbReference type="PANTHER" id="PTHR30329">
    <property type="entry name" value="STATOR ELEMENT OF FLAGELLAR MOTOR COMPLEX"/>
    <property type="match status" value="1"/>
</dbReference>
<evidence type="ECO:0000313" key="8">
    <source>
        <dbReference type="EMBL" id="RYV52303.1"/>
    </source>
</evidence>
<dbReference type="OrthoDB" id="5166631at2"/>
<feature type="compositionally biased region" description="Basic and acidic residues" evidence="5">
    <location>
        <begin position="75"/>
        <end position="95"/>
    </location>
</feature>
<feature type="compositionally biased region" description="Basic residues" evidence="5">
    <location>
        <begin position="51"/>
        <end position="74"/>
    </location>
</feature>
<comment type="subcellular location">
    <subcellularLocation>
        <location evidence="1">Cell outer membrane</location>
    </subcellularLocation>
</comment>
<keyword evidence="6" id="KW-1133">Transmembrane helix</keyword>
<sequence>MADRRILRRRAPHGPVGRGRHPRHRERPDRGVVHRRRRGDRHHQRPDAPRRIRHRGHLRLQRRPQQPLRRRRPVHRADHGVRSSAEGRGDRHRADPGGGVLRRRPGHPVRGGRTASLAVVATALLGAGLLVPGPAVAVDDPTAEPTTVAVPPATSSVDIAPVVAVIALVTPLVAPIAGLIVRTSTVDGAVGHDEAPAQEQFTLSGDVFFETNSAVLTPRALAELATVAQALLDTAPAAVQVVGHTDSVADDAHNQQLSVERATAVQQFLQGQVPSVQISVEGRGESQPVAAEEGSPEQIAQAQALNRRVEVTATHSATS</sequence>
<evidence type="ECO:0000256" key="4">
    <source>
        <dbReference type="PROSITE-ProRule" id="PRU00473"/>
    </source>
</evidence>
<dbReference type="Gene3D" id="3.30.1330.60">
    <property type="entry name" value="OmpA-like domain"/>
    <property type="match status" value="1"/>
</dbReference>
<evidence type="ECO:0000256" key="1">
    <source>
        <dbReference type="ARBA" id="ARBA00004442"/>
    </source>
</evidence>
<dbReference type="InterPro" id="IPR036737">
    <property type="entry name" value="OmpA-like_sf"/>
</dbReference>
<evidence type="ECO:0000259" key="7">
    <source>
        <dbReference type="PROSITE" id="PS51123"/>
    </source>
</evidence>
<feature type="domain" description="OmpA-like" evidence="7">
    <location>
        <begin position="196"/>
        <end position="317"/>
    </location>
</feature>
<dbReference type="InterPro" id="IPR006665">
    <property type="entry name" value="OmpA-like"/>
</dbReference>
<feature type="region of interest" description="Disordered" evidence="5">
    <location>
        <begin position="1"/>
        <end position="112"/>
    </location>
</feature>
<dbReference type="GO" id="GO:0009279">
    <property type="term" value="C:cell outer membrane"/>
    <property type="evidence" value="ECO:0007669"/>
    <property type="project" value="UniProtKB-SubCell"/>
</dbReference>
<keyword evidence="3" id="KW-0998">Cell outer membrane</keyword>
<keyword evidence="9" id="KW-1185">Reference proteome</keyword>
<dbReference type="PRINTS" id="PR01021">
    <property type="entry name" value="OMPADOMAIN"/>
</dbReference>
<feature type="compositionally biased region" description="Basic residues" evidence="5">
    <location>
        <begin position="1"/>
        <end position="25"/>
    </location>
</feature>
<dbReference type="SUPFAM" id="SSF103088">
    <property type="entry name" value="OmpA-like"/>
    <property type="match status" value="1"/>
</dbReference>
<accession>A0A4Q5N4N7</accession>
<keyword evidence="2 4" id="KW-0472">Membrane</keyword>